<dbReference type="STRING" id="1189619.pgond44_05735"/>
<dbReference type="InterPro" id="IPR011935">
    <property type="entry name" value="CHP02231"/>
</dbReference>
<keyword evidence="1" id="KW-0175">Coiled coil</keyword>
<evidence type="ECO:0000259" key="3">
    <source>
        <dbReference type="Pfam" id="PF13600"/>
    </source>
</evidence>
<dbReference type="AlphaFoldDB" id="N1WM19"/>
<dbReference type="EMBL" id="APLF01000005">
    <property type="protein sequence ID" value="EMY81331.1"/>
    <property type="molecule type" value="Genomic_DNA"/>
</dbReference>
<proteinExistence type="predicted"/>
<dbReference type="Pfam" id="PF13598">
    <property type="entry name" value="DUF4139"/>
    <property type="match status" value="1"/>
</dbReference>
<feature type="domain" description="DUF4140" evidence="3">
    <location>
        <begin position="31"/>
        <end position="128"/>
    </location>
</feature>
<evidence type="ECO:0000313" key="5">
    <source>
        <dbReference type="Proteomes" id="UP000012317"/>
    </source>
</evidence>
<accession>N1WM19</accession>
<protein>
    <submittedName>
        <fullName evidence="4">CnaB repeat domain-containing protein</fullName>
    </submittedName>
</protein>
<feature type="domain" description="DUF4139" evidence="2">
    <location>
        <begin position="214"/>
        <end position="604"/>
    </location>
</feature>
<name>N1WM19_9FLAO</name>
<dbReference type="Pfam" id="PF13600">
    <property type="entry name" value="DUF4140"/>
    <property type="match status" value="1"/>
</dbReference>
<dbReference type="Gene3D" id="2.60.40.1120">
    <property type="entry name" value="Carboxypeptidase-like, regulatory domain"/>
    <property type="match status" value="1"/>
</dbReference>
<dbReference type="RefSeq" id="WP_003438198.1">
    <property type="nucleotide sequence ID" value="NZ_APLF01000005.1"/>
</dbReference>
<dbReference type="PANTHER" id="PTHR31005:SF8">
    <property type="entry name" value="DUF4139 DOMAIN-CONTAINING PROTEIN"/>
    <property type="match status" value="1"/>
</dbReference>
<comment type="caution">
    <text evidence="4">The sequence shown here is derived from an EMBL/GenBank/DDBJ whole genome shotgun (WGS) entry which is preliminary data.</text>
</comment>
<dbReference type="SUPFAM" id="SSF49464">
    <property type="entry name" value="Carboxypeptidase regulatory domain-like"/>
    <property type="match status" value="1"/>
</dbReference>
<dbReference type="Pfam" id="PF13715">
    <property type="entry name" value="CarbopepD_reg_2"/>
    <property type="match status" value="1"/>
</dbReference>
<feature type="coiled-coil region" evidence="1">
    <location>
        <begin position="171"/>
        <end position="198"/>
    </location>
</feature>
<organism evidence="4 5">
    <name type="scientific">Psychroflexus gondwanensis ACAM 44</name>
    <dbReference type="NCBI Taxonomy" id="1189619"/>
    <lineage>
        <taxon>Bacteria</taxon>
        <taxon>Pseudomonadati</taxon>
        <taxon>Bacteroidota</taxon>
        <taxon>Flavobacteriia</taxon>
        <taxon>Flavobacteriales</taxon>
        <taxon>Flavobacteriaceae</taxon>
        <taxon>Psychroflexus</taxon>
    </lineage>
</organism>
<gene>
    <name evidence="4" type="ORF">pgond44_05735</name>
</gene>
<dbReference type="InterPro" id="IPR025554">
    <property type="entry name" value="DUF4140"/>
</dbReference>
<dbReference type="Proteomes" id="UP000012317">
    <property type="component" value="Unassembled WGS sequence"/>
</dbReference>
<dbReference type="eggNOG" id="COG1629">
    <property type="taxonomic scope" value="Bacteria"/>
</dbReference>
<keyword evidence="5" id="KW-1185">Reference proteome</keyword>
<dbReference type="NCBIfam" id="TIGR02231">
    <property type="entry name" value="mucoidy inhibitor MuiA family protein"/>
    <property type="match status" value="2"/>
</dbReference>
<sequence>MRSILILLVFVLNFQLYSQTQTVDSKVVSAIVYNSGAQVTSEKKVNLNEGITTLIFDNLSPNIDESSIIVNGLENINLNFISFETDFLNEKESSIALDKLRNQLKDFEKKKAYTDNKIKSLEKSIALLENNQNLDGGENELNVEKIKAYKEYYSSQIESISNSIYDQQLLLKAHNEDISKLTNEINKLESKNRINRGKITLELEAENSGNRTIALSYFIFDAGWYASYDLKAEDIDENITLTYKAKVYQSSGEDWENINLKLSTAKPNSNSVKPELEPYYLDYNSPVQQKRQSNKYQNLRYNPSVKSVRGKVFDQQGQPLPGVNVMIGNNGTQTDFDGNYSIDVGNSQTITYRYLGFESVSIPVYNSNININLETDSASLDEVVIMGYGNSKRKESVDAVQEVAQAIQQQTSVEFQLPQPISLASNFDYKQFQLNEHELKTTYEYYSAPELSSSVFLIAQLKDWQDLDLIEGTANLYFANSYLGTTSLNLGFLEDNLSISLGTDEKIVLERTLPRKKTSQTFFGNTRIIEKAYEIEVKNTKNSVVNILIQERVPISRNESIEVEDVNYSKAEYDSKTGYITWKVQLQPNEKTTLSYSYTLKYPKNRVLNLRP</sequence>
<reference evidence="4 5" key="1">
    <citation type="journal article" date="2014" name="Genome Biol. Evol.">
        <title>Extensive gene acquisition in the extremely psychrophilic bacterial species Psychroflexus torquis and the link to sea-ice ecosystem specialism.</title>
        <authorList>
            <person name="Feng S."/>
            <person name="Powell S.M."/>
            <person name="Wilson R."/>
            <person name="Bowman J.P."/>
        </authorList>
    </citation>
    <scope>NUCLEOTIDE SEQUENCE [LARGE SCALE GENOMIC DNA]</scope>
    <source>
        <strain evidence="4 5">ACAM 44</strain>
    </source>
</reference>
<dbReference type="InterPro" id="IPR037291">
    <property type="entry name" value="DUF4139"/>
</dbReference>
<evidence type="ECO:0000259" key="2">
    <source>
        <dbReference type="Pfam" id="PF13598"/>
    </source>
</evidence>
<evidence type="ECO:0000256" key="1">
    <source>
        <dbReference type="SAM" id="Coils"/>
    </source>
</evidence>
<dbReference type="InterPro" id="IPR008969">
    <property type="entry name" value="CarboxyPept-like_regulatory"/>
</dbReference>
<evidence type="ECO:0000313" key="4">
    <source>
        <dbReference type="EMBL" id="EMY81331.1"/>
    </source>
</evidence>
<dbReference type="PANTHER" id="PTHR31005">
    <property type="entry name" value="DUF4139 DOMAIN-CONTAINING PROTEIN"/>
    <property type="match status" value="1"/>
</dbReference>
<feature type="coiled-coil region" evidence="1">
    <location>
        <begin position="90"/>
        <end position="131"/>
    </location>
</feature>